<comment type="caution">
    <text evidence="1">The sequence shown here is derived from an EMBL/GenBank/DDBJ whole genome shotgun (WGS) entry which is preliminary data.</text>
</comment>
<sequence>MGIAKTFKDMANVQFMKYRVANQKGRVTKLENQVHSLQHLMKDNILSLTDAATSYTGNSYPSYNEAVAEIGRKYTGVADWGVVQTGNIIDLRSAFIIGDGITVSEVEPGEEPSAELEWTERFLKYNDLDQEVAQEFAKEAEIEGKIALKLAFEEDKEAEEGKDNFM</sequence>
<protein>
    <submittedName>
        <fullName evidence="1">Uncharacterized protein</fullName>
    </submittedName>
</protein>
<dbReference type="AlphaFoldDB" id="X0UZ26"/>
<gene>
    <name evidence="1" type="ORF">S01H1_41077</name>
</gene>
<evidence type="ECO:0000313" key="1">
    <source>
        <dbReference type="EMBL" id="GAG11084.1"/>
    </source>
</evidence>
<proteinExistence type="predicted"/>
<feature type="non-terminal residue" evidence="1">
    <location>
        <position position="166"/>
    </location>
</feature>
<name>X0UZ26_9ZZZZ</name>
<accession>X0UZ26</accession>
<reference evidence="1" key="1">
    <citation type="journal article" date="2014" name="Front. Microbiol.">
        <title>High frequency of phylogenetically diverse reductive dehalogenase-homologous genes in deep subseafloor sedimentary metagenomes.</title>
        <authorList>
            <person name="Kawai M."/>
            <person name="Futagami T."/>
            <person name="Toyoda A."/>
            <person name="Takaki Y."/>
            <person name="Nishi S."/>
            <person name="Hori S."/>
            <person name="Arai W."/>
            <person name="Tsubouchi T."/>
            <person name="Morono Y."/>
            <person name="Uchiyama I."/>
            <person name="Ito T."/>
            <person name="Fujiyama A."/>
            <person name="Inagaki F."/>
            <person name="Takami H."/>
        </authorList>
    </citation>
    <scope>NUCLEOTIDE SEQUENCE</scope>
    <source>
        <strain evidence="1">Expedition CK06-06</strain>
    </source>
</reference>
<dbReference type="EMBL" id="BARS01026036">
    <property type="protein sequence ID" value="GAG11084.1"/>
    <property type="molecule type" value="Genomic_DNA"/>
</dbReference>
<organism evidence="1">
    <name type="scientific">marine sediment metagenome</name>
    <dbReference type="NCBI Taxonomy" id="412755"/>
    <lineage>
        <taxon>unclassified sequences</taxon>
        <taxon>metagenomes</taxon>
        <taxon>ecological metagenomes</taxon>
    </lineage>
</organism>